<evidence type="ECO:0000313" key="2">
    <source>
        <dbReference type="EMBL" id="OEL31321.1"/>
    </source>
</evidence>
<comment type="caution">
    <text evidence="2">The sequence shown here is derived from an EMBL/GenBank/DDBJ whole genome shotgun (WGS) entry which is preliminary data.</text>
</comment>
<evidence type="ECO:0000313" key="3">
    <source>
        <dbReference type="Proteomes" id="UP000095767"/>
    </source>
</evidence>
<keyword evidence="3" id="KW-1185">Reference proteome</keyword>
<sequence length="80" mass="8867">LAVCTATTHGLDHRKGFESIAWLVAWSLGGSATTGCIIGWPCNIWRWQDRFLTSRGFGRLRVSAICKSFSRSRHSGEPDS</sequence>
<dbReference type="Proteomes" id="UP000095767">
    <property type="component" value="Unassembled WGS sequence"/>
</dbReference>
<evidence type="ECO:0000256" key="1">
    <source>
        <dbReference type="SAM" id="Phobius"/>
    </source>
</evidence>
<accession>A0A1E5W1V4</accession>
<dbReference type="EMBL" id="LWDX02023756">
    <property type="protein sequence ID" value="OEL31321.1"/>
    <property type="molecule type" value="Genomic_DNA"/>
</dbReference>
<keyword evidence="1" id="KW-0472">Membrane</keyword>
<proteinExistence type="predicted"/>
<feature type="non-terminal residue" evidence="2">
    <location>
        <position position="1"/>
    </location>
</feature>
<dbReference type="AlphaFoldDB" id="A0A1E5W1V4"/>
<name>A0A1E5W1V4_9POAL</name>
<organism evidence="2 3">
    <name type="scientific">Dichanthelium oligosanthes</name>
    <dbReference type="NCBI Taxonomy" id="888268"/>
    <lineage>
        <taxon>Eukaryota</taxon>
        <taxon>Viridiplantae</taxon>
        <taxon>Streptophyta</taxon>
        <taxon>Embryophyta</taxon>
        <taxon>Tracheophyta</taxon>
        <taxon>Spermatophyta</taxon>
        <taxon>Magnoliopsida</taxon>
        <taxon>Liliopsida</taxon>
        <taxon>Poales</taxon>
        <taxon>Poaceae</taxon>
        <taxon>PACMAD clade</taxon>
        <taxon>Panicoideae</taxon>
        <taxon>Panicodae</taxon>
        <taxon>Paniceae</taxon>
        <taxon>Dichantheliinae</taxon>
        <taxon>Dichanthelium</taxon>
    </lineage>
</organism>
<reference evidence="2 3" key="1">
    <citation type="submission" date="2016-09" db="EMBL/GenBank/DDBJ databases">
        <title>The draft genome of Dichanthelium oligosanthes: A C3 panicoid grass species.</title>
        <authorList>
            <person name="Studer A.J."/>
            <person name="Schnable J.C."/>
            <person name="Brutnell T.P."/>
        </authorList>
    </citation>
    <scope>NUCLEOTIDE SEQUENCE [LARGE SCALE GENOMIC DNA]</scope>
    <source>
        <strain evidence="3">cv. Kellogg 1175</strain>
        <tissue evidence="2">Leaf</tissue>
    </source>
</reference>
<protein>
    <submittedName>
        <fullName evidence="2">Uncharacterized protein</fullName>
    </submittedName>
</protein>
<keyword evidence="1" id="KW-0812">Transmembrane</keyword>
<gene>
    <name evidence="2" type="ORF">BAE44_0007659</name>
</gene>
<feature type="transmembrane region" description="Helical" evidence="1">
    <location>
        <begin position="20"/>
        <end position="40"/>
    </location>
</feature>
<keyword evidence="1" id="KW-1133">Transmembrane helix</keyword>